<dbReference type="PANTHER" id="PTHR22589">
    <property type="entry name" value="CARNITINE O-ACYLTRANSFERASE"/>
    <property type="match status" value="1"/>
</dbReference>
<feature type="non-terminal residue" evidence="1">
    <location>
        <position position="1"/>
    </location>
</feature>
<dbReference type="EMBL" id="NMWX01000006">
    <property type="protein sequence ID" value="OZF98636.1"/>
    <property type="molecule type" value="Genomic_DNA"/>
</dbReference>
<dbReference type="Proteomes" id="UP000216624">
    <property type="component" value="Unassembled WGS sequence"/>
</dbReference>
<dbReference type="KEGG" id="crq:GCK72_014072"/>
<dbReference type="GO" id="GO:0004095">
    <property type="term" value="F:carnitine O-palmitoyltransferase activity"/>
    <property type="evidence" value="ECO:0007669"/>
    <property type="project" value="TreeGrafter"/>
</dbReference>
<dbReference type="HOGENOM" id="CLU_013513_4_2_1"/>
<name>A0A261AKS0_CAERE</name>
<dbReference type="STRING" id="31234.E3M7R2"/>
<evidence type="ECO:0000313" key="2">
    <source>
        <dbReference type="Proteomes" id="UP000216624"/>
    </source>
</evidence>
<dbReference type="InterPro" id="IPR039551">
    <property type="entry name" value="Cho/carn_acyl_trans"/>
</dbReference>
<dbReference type="GO" id="GO:0006635">
    <property type="term" value="P:fatty acid beta-oxidation"/>
    <property type="evidence" value="ECO:0007669"/>
    <property type="project" value="TreeGrafter"/>
</dbReference>
<dbReference type="Pfam" id="PF00755">
    <property type="entry name" value="Carn_acyltransf"/>
    <property type="match status" value="1"/>
</dbReference>
<proteinExistence type="predicted"/>
<dbReference type="InterPro" id="IPR023213">
    <property type="entry name" value="CAT-like_dom_sf"/>
</dbReference>
<dbReference type="GO" id="GO:0005739">
    <property type="term" value="C:mitochondrion"/>
    <property type="evidence" value="ECO:0007669"/>
    <property type="project" value="TreeGrafter"/>
</dbReference>
<dbReference type="OMA" id="HILVMRR"/>
<protein>
    <submittedName>
        <fullName evidence="1">Uncharacterized protein</fullName>
    </submittedName>
</protein>
<reference evidence="1" key="1">
    <citation type="submission" date="2017-08" db="EMBL/GenBank/DDBJ databases">
        <authorList>
            <person name="de Groot N.N."/>
        </authorList>
    </citation>
    <scope>NUCLEOTIDE SEQUENCE [LARGE SCALE GENOMIC DNA]</scope>
    <source>
        <strain evidence="1">PX439</strain>
    </source>
</reference>
<dbReference type="Gene3D" id="3.30.559.10">
    <property type="entry name" value="Chloramphenicol acetyltransferase-like domain"/>
    <property type="match status" value="1"/>
</dbReference>
<dbReference type="eggNOG" id="KOG3719">
    <property type="taxonomic scope" value="Eukaryota"/>
</dbReference>
<organism evidence="1 2">
    <name type="scientific">Caenorhabditis remanei</name>
    <name type="common">Caenorhabditis vulgaris</name>
    <dbReference type="NCBI Taxonomy" id="31234"/>
    <lineage>
        <taxon>Eukaryota</taxon>
        <taxon>Metazoa</taxon>
        <taxon>Ecdysozoa</taxon>
        <taxon>Nematoda</taxon>
        <taxon>Chromadorea</taxon>
        <taxon>Rhabditida</taxon>
        <taxon>Rhabditina</taxon>
        <taxon>Rhabditomorpha</taxon>
        <taxon>Rhabditoidea</taxon>
        <taxon>Rhabditidae</taxon>
        <taxon>Peloderinae</taxon>
        <taxon>Caenorhabditis</taxon>
    </lineage>
</organism>
<keyword evidence="2" id="KW-1185">Reference proteome</keyword>
<sequence length="646" mass="72522">MLRSSNLCRSIAATRGKHALSGDDYQYLEKSEIPSYHFQKSLRRLPIPKLPDTVNRYLASSKAVLSPDAFAKTEAAIRSFETNEGPKLQESLLEYDKAHRDTSYISEPWFDMYLRARVPVAVNYNPFMMYAPDPDPKFNDQLTRATNLAISYARIKRSLDENLLGPEVFHMNPKKSDTKLFRTVCKTLPPSLSWFGAVAFKAFPLDMSQYKSLFCGSRIPKKEKDVLYLDSTQKHFVAFYKGVPYSVRIFDDSGSLLEPEDIHASLAWILQNGKEAKPEESVGSLTSLDRDSWAEARIELENAGNGEHLKKIDGGLFAICLDDLKTEEHKRLVQSLLIGDDARNRWFDKCFQTIIDANGQATINFEHSWGDGVAVLRLMEESFKDTNKNHFVSPDDKPKSHNPAHVEALNFKLTDSLKARIQEAQKTHVSANSDLDFATMEFEGLNRDLIKKTKLSPDSVMQLAIQMAFYSLYKEFVPTYESCSTAAFLKGRTECMRSATAATRTATLAILEENRKDVRQLLSDCSSQHFQLVKEASMGQGYDRHLLGLKITAQRLSQPIPDFFQDPGYARMGHFVLSTSTLSTETIVFGGFGPVVPDGFGIGYNVVASKLGAVISSNKSKRDAAAFSNALYKSLDILRGHLLESK</sequence>
<accession>A0A261AKS0</accession>
<dbReference type="InterPro" id="IPR000542">
    <property type="entry name" value="Carn_acyl_trans"/>
</dbReference>
<dbReference type="OrthoDB" id="240216at2759"/>
<dbReference type="Gene3D" id="3.30.559.70">
    <property type="entry name" value="Choline/Carnitine o-acyltransferase, domain 2"/>
    <property type="match status" value="1"/>
</dbReference>
<comment type="caution">
    <text evidence="1">The sequence shown here is derived from an EMBL/GenBank/DDBJ whole genome shotgun (WGS) entry which is preliminary data.</text>
</comment>
<dbReference type="InterPro" id="IPR042231">
    <property type="entry name" value="Cho/carn_acyl_trans_2"/>
</dbReference>
<evidence type="ECO:0000313" key="1">
    <source>
        <dbReference type="EMBL" id="OZF98636.1"/>
    </source>
</evidence>
<dbReference type="SUPFAM" id="SSF52777">
    <property type="entry name" value="CoA-dependent acyltransferases"/>
    <property type="match status" value="2"/>
</dbReference>
<dbReference type="CTD" id="9828666"/>
<gene>
    <name evidence="1" type="ORF">FL82_03922</name>
</gene>
<dbReference type="PANTHER" id="PTHR22589:SF16">
    <property type="entry name" value="CARNITINE O-PALMITOYLTRANSFERASE 2, MITOCHONDRIAL"/>
    <property type="match status" value="1"/>
</dbReference>